<feature type="signal peptide" evidence="15">
    <location>
        <begin position="1"/>
        <end position="34"/>
    </location>
</feature>
<dbReference type="FunFam" id="2.60.40.1220:FF:000001">
    <property type="entry name" value="CopC domain-containing protein YobA"/>
    <property type="match status" value="1"/>
</dbReference>
<keyword evidence="7 15" id="KW-0732">Signal</keyword>
<feature type="compositionally biased region" description="Basic and acidic residues" evidence="13">
    <location>
        <begin position="587"/>
        <end position="596"/>
    </location>
</feature>
<dbReference type="InterPro" id="IPR008620">
    <property type="entry name" value="FixH"/>
</dbReference>
<dbReference type="EMBL" id="BSRX01000013">
    <property type="protein sequence ID" value="GLW54654.1"/>
    <property type="molecule type" value="Genomic_DNA"/>
</dbReference>
<evidence type="ECO:0000256" key="4">
    <source>
        <dbReference type="ARBA" id="ARBA00022475"/>
    </source>
</evidence>
<accession>A0A9W6PET0</accession>
<protein>
    <recommendedName>
        <fullName evidence="12">Protein YobA</fullName>
    </recommendedName>
</protein>
<dbReference type="Pfam" id="PF05425">
    <property type="entry name" value="CopD"/>
    <property type="match status" value="1"/>
</dbReference>
<evidence type="ECO:0000256" key="8">
    <source>
        <dbReference type="ARBA" id="ARBA00022764"/>
    </source>
</evidence>
<dbReference type="Pfam" id="PF05751">
    <property type="entry name" value="FixH"/>
    <property type="match status" value="1"/>
</dbReference>
<feature type="transmembrane region" description="Helical" evidence="14">
    <location>
        <begin position="373"/>
        <end position="390"/>
    </location>
</feature>
<feature type="transmembrane region" description="Helical" evidence="14">
    <location>
        <begin position="237"/>
        <end position="259"/>
    </location>
</feature>
<evidence type="ECO:0000256" key="10">
    <source>
        <dbReference type="ARBA" id="ARBA00023008"/>
    </source>
</evidence>
<sequence length="777" mass="77420">MVTGARRRLGALLVVLVAALGLVLGGATAASAHATLEGTDPERGSVVATAPAAVTLTFSEGVSLSADSVRVLDPQGNAVDDGKPEHVDGRAATARVALRSGLADGTYTVAWRAVSEDSHPVGGAFTFSVGAPSDTSVDAAAVQGAKADGAVAFAYGTARTVAYVAFALLAGAAAFVVVVWPGGAAVRGVQRLLMTGWVALLLSTVAVLMLRGPYERGTGLGQSFDLSLVRATLDERIGTALAARLLLLAAAGVFLSLLVGQLGVPKPVPAADPAPEPEPEDEEEAELRRLERAAAERPQRDARLGLGLAGLVLALALTATWVGADHSSVGIQVPLALPMAALHLLAMAGWLGGLAVLAVGLRHGLSAGAVDRFSKLAFWLVAVLAVTGVYQSWRGLGSWSALVDTEYGRLLLIKIGCVAAMLGVAWISRAWTARLRAADGAPTGAVAAGTAVAGTVEAGATKAKTVEAESAAAGTAEAEAVKAKAVEAEGAEAGTAAAETVEAGAAEAEAAKAKTVEAEAAETGAAAAKTAAAETAEPGAAEPGAAEPGAAEPGAAEPGAAEPGAGEGAGAADGSPERAAQLARQRALRERARGERTAVGSPARAGLRRSVVVETAVAMLVLVVTTMLTNSPPGRVAQAVADAPATAGTGAGAGAGASAVPGRTEELKLPYDTGGRTANAKGTAVVTVNPVATGPNAVTLKLTDSAGQPTEVPELELAFTLPDRDLGPLPVTLQAQGTGSWTGTAQLPLNGVWVVSVTVRSSDIDQVTATRQLKVGP</sequence>
<dbReference type="InterPro" id="IPR008457">
    <property type="entry name" value="Cu-R_CopD_dom"/>
</dbReference>
<dbReference type="AlphaFoldDB" id="A0A9W6PET0"/>
<feature type="transmembrane region" description="Helical" evidence="14">
    <location>
        <begin position="192"/>
        <end position="210"/>
    </location>
</feature>
<name>A0A9W6PET0_9ACTN</name>
<feature type="domain" description="Copper resistance protein D" evidence="17">
    <location>
        <begin position="368"/>
        <end position="448"/>
    </location>
</feature>
<evidence type="ECO:0000313" key="19">
    <source>
        <dbReference type="Proteomes" id="UP001165143"/>
    </source>
</evidence>
<gene>
    <name evidence="18" type="ORF">Kpho01_26650</name>
</gene>
<evidence type="ECO:0000256" key="2">
    <source>
        <dbReference type="ARBA" id="ARBA00004651"/>
    </source>
</evidence>
<feature type="transmembrane region" description="Helical" evidence="14">
    <location>
        <begin position="304"/>
        <end position="324"/>
    </location>
</feature>
<feature type="transmembrane region" description="Helical" evidence="14">
    <location>
        <begin position="336"/>
        <end position="361"/>
    </location>
</feature>
<keyword evidence="9 14" id="KW-1133">Transmembrane helix</keyword>
<feature type="domain" description="CopC" evidence="16">
    <location>
        <begin position="33"/>
        <end position="129"/>
    </location>
</feature>
<feature type="transmembrane region" description="Helical" evidence="14">
    <location>
        <begin position="161"/>
        <end position="180"/>
    </location>
</feature>
<organism evidence="18 19">
    <name type="scientific">Kitasatospora phosalacinea</name>
    <dbReference type="NCBI Taxonomy" id="2065"/>
    <lineage>
        <taxon>Bacteria</taxon>
        <taxon>Bacillati</taxon>
        <taxon>Actinomycetota</taxon>
        <taxon>Actinomycetes</taxon>
        <taxon>Kitasatosporales</taxon>
        <taxon>Streptomycetaceae</taxon>
        <taxon>Kitasatospora</taxon>
    </lineage>
</organism>
<evidence type="ECO:0000256" key="7">
    <source>
        <dbReference type="ARBA" id="ARBA00022729"/>
    </source>
</evidence>
<evidence type="ECO:0000256" key="14">
    <source>
        <dbReference type="SAM" id="Phobius"/>
    </source>
</evidence>
<evidence type="ECO:0000256" key="13">
    <source>
        <dbReference type="SAM" id="MobiDB-lite"/>
    </source>
</evidence>
<proteinExistence type="inferred from homology"/>
<evidence type="ECO:0000256" key="1">
    <source>
        <dbReference type="ARBA" id="ARBA00004418"/>
    </source>
</evidence>
<evidence type="ECO:0000256" key="12">
    <source>
        <dbReference type="ARBA" id="ARBA00070395"/>
    </source>
</evidence>
<keyword evidence="10" id="KW-0186">Copper</keyword>
<dbReference type="InterPro" id="IPR007348">
    <property type="entry name" value="CopC_dom"/>
</dbReference>
<dbReference type="GO" id="GO:0006825">
    <property type="term" value="P:copper ion transport"/>
    <property type="evidence" value="ECO:0007669"/>
    <property type="project" value="InterPro"/>
</dbReference>
<feature type="chain" id="PRO_5040955877" description="Protein YobA" evidence="15">
    <location>
        <begin position="35"/>
        <end position="777"/>
    </location>
</feature>
<dbReference type="SUPFAM" id="SSF81296">
    <property type="entry name" value="E set domains"/>
    <property type="match status" value="1"/>
</dbReference>
<evidence type="ECO:0000256" key="9">
    <source>
        <dbReference type="ARBA" id="ARBA00022989"/>
    </source>
</evidence>
<dbReference type="GO" id="GO:0005886">
    <property type="term" value="C:plasma membrane"/>
    <property type="evidence" value="ECO:0007669"/>
    <property type="project" value="UniProtKB-SubCell"/>
</dbReference>
<dbReference type="Gene3D" id="2.60.40.1220">
    <property type="match status" value="1"/>
</dbReference>
<feature type="transmembrane region" description="Helical" evidence="14">
    <location>
        <begin position="410"/>
        <end position="427"/>
    </location>
</feature>
<evidence type="ECO:0000256" key="6">
    <source>
        <dbReference type="ARBA" id="ARBA00022723"/>
    </source>
</evidence>
<feature type="region of interest" description="Disordered" evidence="13">
    <location>
        <begin position="525"/>
        <end position="605"/>
    </location>
</feature>
<keyword evidence="4" id="KW-1003">Cell membrane</keyword>
<reference evidence="18" key="1">
    <citation type="submission" date="2023-02" db="EMBL/GenBank/DDBJ databases">
        <title>Kitasatospora phosalacinea NBRC 14362.</title>
        <authorList>
            <person name="Ichikawa N."/>
            <person name="Sato H."/>
            <person name="Tonouchi N."/>
        </authorList>
    </citation>
    <scope>NUCLEOTIDE SEQUENCE</scope>
    <source>
        <strain evidence="18">NBRC 14362</strain>
    </source>
</reference>
<dbReference type="PANTHER" id="PTHR34820:SF4">
    <property type="entry name" value="INNER MEMBRANE PROTEIN YEBZ"/>
    <property type="match status" value="1"/>
</dbReference>
<evidence type="ECO:0000256" key="15">
    <source>
        <dbReference type="SAM" id="SignalP"/>
    </source>
</evidence>
<evidence type="ECO:0000256" key="3">
    <source>
        <dbReference type="ARBA" id="ARBA00010509"/>
    </source>
</evidence>
<dbReference type="GO" id="GO:0042597">
    <property type="term" value="C:periplasmic space"/>
    <property type="evidence" value="ECO:0007669"/>
    <property type="project" value="UniProtKB-SubCell"/>
</dbReference>
<keyword evidence="6" id="KW-0479">Metal-binding</keyword>
<dbReference type="InterPro" id="IPR014755">
    <property type="entry name" value="Cu-Rt/internalin_Ig-like"/>
</dbReference>
<dbReference type="Pfam" id="PF04234">
    <property type="entry name" value="CopC"/>
    <property type="match status" value="1"/>
</dbReference>
<dbReference type="InterPro" id="IPR032694">
    <property type="entry name" value="CopC/D"/>
</dbReference>
<evidence type="ECO:0000259" key="16">
    <source>
        <dbReference type="Pfam" id="PF04234"/>
    </source>
</evidence>
<keyword evidence="11 14" id="KW-0472">Membrane</keyword>
<keyword evidence="8" id="KW-0574">Periplasm</keyword>
<evidence type="ECO:0000256" key="5">
    <source>
        <dbReference type="ARBA" id="ARBA00022692"/>
    </source>
</evidence>
<keyword evidence="5 14" id="KW-0812">Transmembrane</keyword>
<dbReference type="GO" id="GO:0005507">
    <property type="term" value="F:copper ion binding"/>
    <property type="evidence" value="ECO:0007669"/>
    <property type="project" value="InterPro"/>
</dbReference>
<comment type="caution">
    <text evidence="18">The sequence shown here is derived from an EMBL/GenBank/DDBJ whole genome shotgun (WGS) entry which is preliminary data.</text>
</comment>
<comment type="subcellular location">
    <subcellularLocation>
        <location evidence="2">Cell membrane</location>
        <topology evidence="2">Multi-pass membrane protein</topology>
    </subcellularLocation>
    <subcellularLocation>
        <location evidence="1">Periplasm</location>
    </subcellularLocation>
</comment>
<dbReference type="Proteomes" id="UP001165143">
    <property type="component" value="Unassembled WGS sequence"/>
</dbReference>
<evidence type="ECO:0000256" key="11">
    <source>
        <dbReference type="ARBA" id="ARBA00023136"/>
    </source>
</evidence>
<dbReference type="InterPro" id="IPR014756">
    <property type="entry name" value="Ig_E-set"/>
</dbReference>
<dbReference type="PANTHER" id="PTHR34820">
    <property type="entry name" value="INNER MEMBRANE PROTEIN YEBZ"/>
    <property type="match status" value="1"/>
</dbReference>
<evidence type="ECO:0000313" key="18">
    <source>
        <dbReference type="EMBL" id="GLW54654.1"/>
    </source>
</evidence>
<feature type="compositionally biased region" description="Low complexity" evidence="13">
    <location>
        <begin position="525"/>
        <end position="564"/>
    </location>
</feature>
<dbReference type="GO" id="GO:0046688">
    <property type="term" value="P:response to copper ion"/>
    <property type="evidence" value="ECO:0007669"/>
    <property type="project" value="InterPro"/>
</dbReference>
<evidence type="ECO:0000259" key="17">
    <source>
        <dbReference type="Pfam" id="PF05425"/>
    </source>
</evidence>
<comment type="similarity">
    <text evidence="3">Belongs to the CopC family.</text>
</comment>